<evidence type="ECO:0000313" key="1">
    <source>
        <dbReference type="EMBL" id="SJZ93866.1"/>
    </source>
</evidence>
<reference evidence="1 2" key="1">
    <citation type="submission" date="2017-02" db="EMBL/GenBank/DDBJ databases">
        <authorList>
            <person name="Peterson S.W."/>
        </authorList>
    </citation>
    <scope>NUCLEOTIDE SEQUENCE [LARGE SCALE GENOMIC DNA]</scope>
    <source>
        <strain evidence="1 2">DSM 22335</strain>
    </source>
</reference>
<protein>
    <recommendedName>
        <fullName evidence="3">Outer membrane protein beta-barrel domain-containing protein</fullName>
    </recommendedName>
</protein>
<sequence length="165" mass="17141">MKKGLFIAVFAISALTVSAQKKEEAKVKFAAGVSLSLPVGDAKDILKVAPGIEAQATLPVATNLEAFAQAGVQFYTGKTVGAFKFSNQTHVPLMVGARYNSKLILGAGIGYGIWAGSGNSNSNGFLYSPQAGYDFGKIEALANYTSTSVSGGNLSAVGVKVFYKF</sequence>
<evidence type="ECO:0000313" key="2">
    <source>
        <dbReference type="Proteomes" id="UP000190888"/>
    </source>
</evidence>
<evidence type="ECO:0008006" key="3">
    <source>
        <dbReference type="Google" id="ProtNLM"/>
    </source>
</evidence>
<gene>
    <name evidence="1" type="ORF">SAMN04488132_106170</name>
</gene>
<dbReference type="AlphaFoldDB" id="A0A1T4PRK3"/>
<name>A0A1T4PRK3_9BACT</name>
<dbReference type="RefSeq" id="WP_078831743.1">
    <property type="nucleotide sequence ID" value="NZ_FUWH01000006.1"/>
</dbReference>
<proteinExistence type="predicted"/>
<dbReference type="EMBL" id="FUWH01000006">
    <property type="protein sequence ID" value="SJZ93866.1"/>
    <property type="molecule type" value="Genomic_DNA"/>
</dbReference>
<dbReference type="Proteomes" id="UP000190888">
    <property type="component" value="Unassembled WGS sequence"/>
</dbReference>
<organism evidence="1 2">
    <name type="scientific">Sediminibacterium ginsengisoli</name>
    <dbReference type="NCBI Taxonomy" id="413434"/>
    <lineage>
        <taxon>Bacteria</taxon>
        <taxon>Pseudomonadati</taxon>
        <taxon>Bacteroidota</taxon>
        <taxon>Chitinophagia</taxon>
        <taxon>Chitinophagales</taxon>
        <taxon>Chitinophagaceae</taxon>
        <taxon>Sediminibacterium</taxon>
    </lineage>
</organism>
<keyword evidence="2" id="KW-1185">Reference proteome</keyword>
<dbReference type="STRING" id="413434.SAMN04488132_106170"/>
<accession>A0A1T4PRK3</accession>
<dbReference type="OrthoDB" id="657299at2"/>